<dbReference type="EMBL" id="DVOG01000188">
    <property type="protein sequence ID" value="HIV04900.1"/>
    <property type="molecule type" value="Genomic_DNA"/>
</dbReference>
<comment type="caution">
    <text evidence="2">The sequence shown here is derived from an EMBL/GenBank/DDBJ whole genome shotgun (WGS) entry which is preliminary data.</text>
</comment>
<dbReference type="AlphaFoldDB" id="A0A9D1T1R9"/>
<evidence type="ECO:0000313" key="2">
    <source>
        <dbReference type="EMBL" id="HIV04900.1"/>
    </source>
</evidence>
<dbReference type="Proteomes" id="UP000886812">
    <property type="component" value="Unassembled WGS sequence"/>
</dbReference>
<reference evidence="2" key="2">
    <citation type="journal article" date="2021" name="PeerJ">
        <title>Extensive microbial diversity within the chicken gut microbiome revealed by metagenomics and culture.</title>
        <authorList>
            <person name="Gilroy R."/>
            <person name="Ravi A."/>
            <person name="Getino M."/>
            <person name="Pursley I."/>
            <person name="Horton D.L."/>
            <person name="Alikhan N.F."/>
            <person name="Baker D."/>
            <person name="Gharbi K."/>
            <person name="Hall N."/>
            <person name="Watson M."/>
            <person name="Adriaenssens E.M."/>
            <person name="Foster-Nyarko E."/>
            <person name="Jarju S."/>
            <person name="Secka A."/>
            <person name="Antonio M."/>
            <person name="Oren A."/>
            <person name="Chaudhuri R.R."/>
            <person name="La Ragione R."/>
            <person name="Hildebrand F."/>
            <person name="Pallen M.J."/>
        </authorList>
    </citation>
    <scope>NUCLEOTIDE SEQUENCE</scope>
    <source>
        <strain evidence="2">10669</strain>
    </source>
</reference>
<evidence type="ECO:0000313" key="3">
    <source>
        <dbReference type="Proteomes" id="UP000886812"/>
    </source>
</evidence>
<gene>
    <name evidence="2" type="ORF">IAC75_07135</name>
</gene>
<evidence type="ECO:0000256" key="1">
    <source>
        <dbReference type="SAM" id="MobiDB-lite"/>
    </source>
</evidence>
<accession>A0A9D1T1R9</accession>
<feature type="non-terminal residue" evidence="2">
    <location>
        <position position="1"/>
    </location>
</feature>
<protein>
    <submittedName>
        <fullName evidence="2">Uncharacterized protein</fullName>
    </submittedName>
</protein>
<feature type="region of interest" description="Disordered" evidence="1">
    <location>
        <begin position="29"/>
        <end position="49"/>
    </location>
</feature>
<reference evidence="2" key="1">
    <citation type="submission" date="2020-10" db="EMBL/GenBank/DDBJ databases">
        <authorList>
            <person name="Gilroy R."/>
        </authorList>
    </citation>
    <scope>NUCLEOTIDE SEQUENCE</scope>
    <source>
        <strain evidence="2">10669</strain>
    </source>
</reference>
<name>A0A9D1T1R9_9BACT</name>
<sequence length="49" mass="5614">FSVVGGSEETHEKIAETFIKTCEDLKRKGRDLDDADPREISDLLDKHLR</sequence>
<organism evidence="2 3">
    <name type="scientific">Candidatus Spyradosoma merdigallinarum</name>
    <dbReference type="NCBI Taxonomy" id="2840950"/>
    <lineage>
        <taxon>Bacteria</taxon>
        <taxon>Pseudomonadati</taxon>
        <taxon>Verrucomicrobiota</taxon>
        <taxon>Opitutia</taxon>
        <taxon>Opitutia incertae sedis</taxon>
        <taxon>Candidatus Spyradosoma</taxon>
    </lineage>
</organism>
<proteinExistence type="predicted"/>